<reference evidence="3 4" key="1">
    <citation type="submission" date="2024-04" db="EMBL/GenBank/DDBJ databases">
        <title>Phyllosticta paracitricarpa is synonymous to the EU quarantine fungus P. citricarpa based on phylogenomic analyses.</title>
        <authorList>
            <consortium name="Lawrence Berkeley National Laboratory"/>
            <person name="Van Ingen-Buijs V.A."/>
            <person name="Van Westerhoven A.C."/>
            <person name="Haridas S."/>
            <person name="Skiadas P."/>
            <person name="Martin F."/>
            <person name="Groenewald J.Z."/>
            <person name="Crous P.W."/>
            <person name="Seidl M.F."/>
        </authorList>
    </citation>
    <scope>NUCLEOTIDE SEQUENCE [LARGE SCALE GENOMIC DNA]</scope>
    <source>
        <strain evidence="3 4">CBS 123374</strain>
    </source>
</reference>
<gene>
    <name evidence="3" type="ORF">HDK90DRAFT_463716</name>
</gene>
<dbReference type="EMBL" id="JBBWRZ010000003">
    <property type="protein sequence ID" value="KAK8240075.1"/>
    <property type="molecule type" value="Genomic_DNA"/>
</dbReference>
<keyword evidence="2" id="KW-1133">Transmembrane helix</keyword>
<comment type="caution">
    <text evidence="3">The sequence shown here is derived from an EMBL/GenBank/DDBJ whole genome shotgun (WGS) entry which is preliminary data.</text>
</comment>
<evidence type="ECO:0000313" key="3">
    <source>
        <dbReference type="EMBL" id="KAK8240075.1"/>
    </source>
</evidence>
<sequence length="141" mass="15373">MPICPSLLFSFVGSFLWVVLILLSPCCYAPAALLSLFNGTIRRSVIVSLLRLITDLLLALVCTTYTMPGIGIAHASPTYTSMHVQYISQHNKSQDLHASLQMCAHLARVGPSQQRPQQKRPKPNLLPVCPLTSAATGTTDR</sequence>
<evidence type="ECO:0000256" key="1">
    <source>
        <dbReference type="SAM" id="MobiDB-lite"/>
    </source>
</evidence>
<feature type="transmembrane region" description="Helical" evidence="2">
    <location>
        <begin position="49"/>
        <end position="67"/>
    </location>
</feature>
<keyword evidence="4" id="KW-1185">Reference proteome</keyword>
<evidence type="ECO:0000256" key="2">
    <source>
        <dbReference type="SAM" id="Phobius"/>
    </source>
</evidence>
<keyword evidence="2" id="KW-0472">Membrane</keyword>
<evidence type="ECO:0000313" key="4">
    <source>
        <dbReference type="Proteomes" id="UP001492380"/>
    </source>
</evidence>
<accession>A0ABR1YV67</accession>
<proteinExistence type="predicted"/>
<dbReference type="Proteomes" id="UP001492380">
    <property type="component" value="Unassembled WGS sequence"/>
</dbReference>
<feature type="region of interest" description="Disordered" evidence="1">
    <location>
        <begin position="111"/>
        <end position="141"/>
    </location>
</feature>
<name>A0ABR1YV67_9PEZI</name>
<organism evidence="3 4">
    <name type="scientific">Phyllosticta capitalensis</name>
    <dbReference type="NCBI Taxonomy" id="121624"/>
    <lineage>
        <taxon>Eukaryota</taxon>
        <taxon>Fungi</taxon>
        <taxon>Dikarya</taxon>
        <taxon>Ascomycota</taxon>
        <taxon>Pezizomycotina</taxon>
        <taxon>Dothideomycetes</taxon>
        <taxon>Dothideomycetes incertae sedis</taxon>
        <taxon>Botryosphaeriales</taxon>
        <taxon>Phyllostictaceae</taxon>
        <taxon>Phyllosticta</taxon>
    </lineage>
</organism>
<keyword evidence="2" id="KW-0812">Transmembrane</keyword>
<feature type="transmembrane region" description="Helical" evidence="2">
    <location>
        <begin position="15"/>
        <end position="37"/>
    </location>
</feature>
<protein>
    <submittedName>
        <fullName evidence="3">Uncharacterized protein</fullName>
    </submittedName>
</protein>